<comment type="caution">
    <text evidence="1">The sequence shown here is derived from an EMBL/GenBank/DDBJ whole genome shotgun (WGS) entry which is preliminary data.</text>
</comment>
<gene>
    <name evidence="1" type="ORF">AVEN_146817_1</name>
</gene>
<sequence length="98" mass="11161">MYDQPTNAGVVRNFGRGVPAHLSFSSSDCGSKLRAPSQNSPRVTSKYQNLYKALNLFTKIYPLLILRLLDDLGRPPDDGPHCLESVHIHMMYKWAWRT</sequence>
<name>A0A4Y2QM79_ARAVE</name>
<dbReference type="Proteomes" id="UP000499080">
    <property type="component" value="Unassembled WGS sequence"/>
</dbReference>
<organism evidence="1 2">
    <name type="scientific">Araneus ventricosus</name>
    <name type="common">Orbweaver spider</name>
    <name type="synonym">Epeira ventricosa</name>
    <dbReference type="NCBI Taxonomy" id="182803"/>
    <lineage>
        <taxon>Eukaryota</taxon>
        <taxon>Metazoa</taxon>
        <taxon>Ecdysozoa</taxon>
        <taxon>Arthropoda</taxon>
        <taxon>Chelicerata</taxon>
        <taxon>Arachnida</taxon>
        <taxon>Araneae</taxon>
        <taxon>Araneomorphae</taxon>
        <taxon>Entelegynae</taxon>
        <taxon>Araneoidea</taxon>
        <taxon>Araneidae</taxon>
        <taxon>Araneus</taxon>
    </lineage>
</organism>
<proteinExistence type="predicted"/>
<evidence type="ECO:0000313" key="2">
    <source>
        <dbReference type="Proteomes" id="UP000499080"/>
    </source>
</evidence>
<accession>A0A4Y2QM79</accession>
<dbReference type="AlphaFoldDB" id="A0A4Y2QM79"/>
<keyword evidence="2" id="KW-1185">Reference proteome</keyword>
<protein>
    <submittedName>
        <fullName evidence="1">Uncharacterized protein</fullName>
    </submittedName>
</protein>
<dbReference type="EMBL" id="BGPR01014259">
    <property type="protein sequence ID" value="GBN64444.1"/>
    <property type="molecule type" value="Genomic_DNA"/>
</dbReference>
<evidence type="ECO:0000313" key="1">
    <source>
        <dbReference type="EMBL" id="GBN64444.1"/>
    </source>
</evidence>
<reference evidence="1 2" key="1">
    <citation type="journal article" date="2019" name="Sci. Rep.">
        <title>Orb-weaving spider Araneus ventricosus genome elucidates the spidroin gene catalogue.</title>
        <authorList>
            <person name="Kono N."/>
            <person name="Nakamura H."/>
            <person name="Ohtoshi R."/>
            <person name="Moran D.A.P."/>
            <person name="Shinohara A."/>
            <person name="Yoshida Y."/>
            <person name="Fujiwara M."/>
            <person name="Mori M."/>
            <person name="Tomita M."/>
            <person name="Arakawa K."/>
        </authorList>
    </citation>
    <scope>NUCLEOTIDE SEQUENCE [LARGE SCALE GENOMIC DNA]</scope>
</reference>